<keyword evidence="1" id="KW-0472">Membrane</keyword>
<dbReference type="WBParaSite" id="ACOC_0000148301-mRNA-1">
    <property type="protein sequence ID" value="ACOC_0000148301-mRNA-1"/>
    <property type="gene ID" value="ACOC_0000148301"/>
</dbReference>
<keyword evidence="1" id="KW-0812">Transmembrane</keyword>
<keyword evidence="1" id="KW-1133">Transmembrane helix</keyword>
<gene>
    <name evidence="2" type="ORF">ACOC_LOCUS1484</name>
</gene>
<dbReference type="OrthoDB" id="5824054at2759"/>
<evidence type="ECO:0000256" key="1">
    <source>
        <dbReference type="SAM" id="Phobius"/>
    </source>
</evidence>
<accession>A0A0R3PCE7</accession>
<protein>
    <submittedName>
        <fullName evidence="4">Transmembrane protein</fullName>
    </submittedName>
</protein>
<keyword evidence="3" id="KW-1185">Reference proteome</keyword>
<feature type="transmembrane region" description="Helical" evidence="1">
    <location>
        <begin position="12"/>
        <end position="33"/>
    </location>
</feature>
<evidence type="ECO:0000313" key="2">
    <source>
        <dbReference type="EMBL" id="VDM53069.1"/>
    </source>
</evidence>
<dbReference type="Proteomes" id="UP000267027">
    <property type="component" value="Unassembled WGS sequence"/>
</dbReference>
<sequence length="38" mass="4278">MAFDDDFDVGSIIVLAFTPFHIIIVGIHIFSTFKHKGQ</sequence>
<proteinExistence type="predicted"/>
<dbReference type="AlphaFoldDB" id="A0A0R3PCE7"/>
<organism evidence="4">
    <name type="scientific">Angiostrongylus costaricensis</name>
    <name type="common">Nematode worm</name>
    <dbReference type="NCBI Taxonomy" id="334426"/>
    <lineage>
        <taxon>Eukaryota</taxon>
        <taxon>Metazoa</taxon>
        <taxon>Ecdysozoa</taxon>
        <taxon>Nematoda</taxon>
        <taxon>Chromadorea</taxon>
        <taxon>Rhabditida</taxon>
        <taxon>Rhabditina</taxon>
        <taxon>Rhabditomorpha</taxon>
        <taxon>Strongyloidea</taxon>
        <taxon>Metastrongylidae</taxon>
        <taxon>Angiostrongylus</taxon>
    </lineage>
</organism>
<reference evidence="4" key="1">
    <citation type="submission" date="2017-02" db="UniProtKB">
        <authorList>
            <consortium name="WormBaseParasite"/>
        </authorList>
    </citation>
    <scope>IDENTIFICATION</scope>
</reference>
<evidence type="ECO:0000313" key="4">
    <source>
        <dbReference type="WBParaSite" id="ACOC_0000148301-mRNA-1"/>
    </source>
</evidence>
<dbReference type="EMBL" id="UYYA01000222">
    <property type="protein sequence ID" value="VDM53069.1"/>
    <property type="molecule type" value="Genomic_DNA"/>
</dbReference>
<name>A0A0R3PCE7_ANGCS</name>
<reference evidence="2 3" key="2">
    <citation type="submission" date="2018-11" db="EMBL/GenBank/DDBJ databases">
        <authorList>
            <consortium name="Pathogen Informatics"/>
        </authorList>
    </citation>
    <scope>NUCLEOTIDE SEQUENCE [LARGE SCALE GENOMIC DNA]</scope>
    <source>
        <strain evidence="2 3">Costa Rica</strain>
    </source>
</reference>
<evidence type="ECO:0000313" key="3">
    <source>
        <dbReference type="Proteomes" id="UP000267027"/>
    </source>
</evidence>